<accession>A0A8H6PZA9</accession>
<feature type="region of interest" description="Disordered" evidence="1">
    <location>
        <begin position="1"/>
        <end position="33"/>
    </location>
</feature>
<dbReference type="InterPro" id="IPR029058">
    <property type="entry name" value="AB_hydrolase_fold"/>
</dbReference>
<evidence type="ECO:0000313" key="5">
    <source>
        <dbReference type="Proteomes" id="UP000630445"/>
    </source>
</evidence>
<reference evidence="4" key="1">
    <citation type="submission" date="2020-06" db="EMBL/GenBank/DDBJ databases">
        <title>Draft genome sequences of strains closely related to Aspergillus parafelis and Aspergillus hiratsukae.</title>
        <authorList>
            <person name="Dos Santos R.A.C."/>
            <person name="Rivero-Menendez O."/>
            <person name="Steenwyk J.L."/>
            <person name="Mead M.E."/>
            <person name="Goldman G.H."/>
            <person name="Alastruey-Izquierdo A."/>
            <person name="Rokas A."/>
        </authorList>
    </citation>
    <scope>NUCLEOTIDE SEQUENCE</scope>
    <source>
        <strain evidence="3">CNM-CM5793</strain>
        <strain evidence="4">CNM-CM6106</strain>
    </source>
</reference>
<dbReference type="EMBL" id="JACBAD010001983">
    <property type="protein sequence ID" value="KAF7125405.1"/>
    <property type="molecule type" value="Genomic_DNA"/>
</dbReference>
<feature type="compositionally biased region" description="Basic and acidic residues" evidence="1">
    <location>
        <begin position="24"/>
        <end position="33"/>
    </location>
</feature>
<dbReference type="Pfam" id="PF09994">
    <property type="entry name" value="T6SS_Tle1-like_cat"/>
    <property type="match status" value="1"/>
</dbReference>
<evidence type="ECO:0000313" key="6">
    <source>
        <dbReference type="Proteomes" id="UP000662466"/>
    </source>
</evidence>
<dbReference type="OrthoDB" id="3057168at2759"/>
<dbReference type="PANTHER" id="PTHR33840:SF1">
    <property type="entry name" value="TLE1 PHOSPHOLIPASE DOMAIN-CONTAINING PROTEIN"/>
    <property type="match status" value="1"/>
</dbReference>
<evidence type="ECO:0000313" key="4">
    <source>
        <dbReference type="EMBL" id="KAF7164101.1"/>
    </source>
</evidence>
<dbReference type="Proteomes" id="UP000630445">
    <property type="component" value="Unassembled WGS sequence"/>
</dbReference>
<organism evidence="4 6">
    <name type="scientific">Aspergillus hiratsukae</name>
    <dbReference type="NCBI Taxonomy" id="1194566"/>
    <lineage>
        <taxon>Eukaryota</taxon>
        <taxon>Fungi</taxon>
        <taxon>Dikarya</taxon>
        <taxon>Ascomycota</taxon>
        <taxon>Pezizomycotina</taxon>
        <taxon>Eurotiomycetes</taxon>
        <taxon>Eurotiomycetidae</taxon>
        <taxon>Eurotiales</taxon>
        <taxon>Aspergillaceae</taxon>
        <taxon>Aspergillus</taxon>
        <taxon>Aspergillus subgen. Fumigati</taxon>
    </lineage>
</organism>
<keyword evidence="5" id="KW-1185">Reference proteome</keyword>
<feature type="domain" description="T6SS Phospholipase effector Tle1-like catalytic" evidence="2">
    <location>
        <begin position="41"/>
        <end position="176"/>
    </location>
</feature>
<evidence type="ECO:0000313" key="3">
    <source>
        <dbReference type="EMBL" id="KAF7125405.1"/>
    </source>
</evidence>
<dbReference type="AlphaFoldDB" id="A0A8H6PZA9"/>
<proteinExistence type="predicted"/>
<gene>
    <name evidence="3" type="ORF">CNMCM5793_001583</name>
    <name evidence="4" type="ORF">CNMCM6106_000759</name>
</gene>
<dbReference type="SUPFAM" id="SSF53474">
    <property type="entry name" value="alpha/beta-Hydrolases"/>
    <property type="match status" value="1"/>
</dbReference>
<evidence type="ECO:0000256" key="1">
    <source>
        <dbReference type="SAM" id="MobiDB-lite"/>
    </source>
</evidence>
<sequence>MGTYNQHNATREYSEGNPALPRPGSDKQGRIDIDIQTRKPKKFIILCDGTGQDSSGGTAQNPTNVTRLGRALAPNCWVKKEKGSNTNEQDQAEDDQYEEWEQIVSYHAGVGTLSGNNAFGVIFGNGLSEIVRSAYGFLASNWQNGDKIYIIGFSRGAYIARAIAGLVADHGLLTKRGRVVAL</sequence>
<evidence type="ECO:0000259" key="2">
    <source>
        <dbReference type="Pfam" id="PF09994"/>
    </source>
</evidence>
<dbReference type="PANTHER" id="PTHR33840">
    <property type="match status" value="1"/>
</dbReference>
<dbReference type="Proteomes" id="UP000662466">
    <property type="component" value="Unassembled WGS sequence"/>
</dbReference>
<comment type="caution">
    <text evidence="4">The sequence shown here is derived from an EMBL/GenBank/DDBJ whole genome shotgun (WGS) entry which is preliminary data.</text>
</comment>
<name>A0A8H6PZA9_9EURO</name>
<dbReference type="EMBL" id="JACBAF010002196">
    <property type="protein sequence ID" value="KAF7164101.1"/>
    <property type="molecule type" value="Genomic_DNA"/>
</dbReference>
<protein>
    <recommendedName>
        <fullName evidence="2">T6SS Phospholipase effector Tle1-like catalytic domain-containing protein</fullName>
    </recommendedName>
</protein>
<dbReference type="InterPro" id="IPR018712">
    <property type="entry name" value="Tle1-like_cat"/>
</dbReference>